<name>E9FVR7_DAPPU</name>
<keyword evidence="2" id="KW-1185">Reference proteome</keyword>
<proteinExistence type="predicted"/>
<dbReference type="KEGG" id="dpx:DAPPUDRAFT_233795"/>
<reference evidence="1 2" key="1">
    <citation type="journal article" date="2011" name="Science">
        <title>The ecoresponsive genome of Daphnia pulex.</title>
        <authorList>
            <person name="Colbourne J.K."/>
            <person name="Pfrender M.E."/>
            <person name="Gilbert D."/>
            <person name="Thomas W.K."/>
            <person name="Tucker A."/>
            <person name="Oakley T.H."/>
            <person name="Tokishita S."/>
            <person name="Aerts A."/>
            <person name="Arnold G.J."/>
            <person name="Basu M.K."/>
            <person name="Bauer D.J."/>
            <person name="Caceres C.E."/>
            <person name="Carmel L."/>
            <person name="Casola C."/>
            <person name="Choi J.H."/>
            <person name="Detter J.C."/>
            <person name="Dong Q."/>
            <person name="Dusheyko S."/>
            <person name="Eads B.D."/>
            <person name="Frohlich T."/>
            <person name="Geiler-Samerotte K.A."/>
            <person name="Gerlach D."/>
            <person name="Hatcher P."/>
            <person name="Jogdeo S."/>
            <person name="Krijgsveld J."/>
            <person name="Kriventseva E.V."/>
            <person name="Kultz D."/>
            <person name="Laforsch C."/>
            <person name="Lindquist E."/>
            <person name="Lopez J."/>
            <person name="Manak J.R."/>
            <person name="Muller J."/>
            <person name="Pangilinan J."/>
            <person name="Patwardhan R.P."/>
            <person name="Pitluck S."/>
            <person name="Pritham E.J."/>
            <person name="Rechtsteiner A."/>
            <person name="Rho M."/>
            <person name="Rogozin I.B."/>
            <person name="Sakarya O."/>
            <person name="Salamov A."/>
            <person name="Schaack S."/>
            <person name="Shapiro H."/>
            <person name="Shiga Y."/>
            <person name="Skalitzky C."/>
            <person name="Smith Z."/>
            <person name="Souvorov A."/>
            <person name="Sung W."/>
            <person name="Tang Z."/>
            <person name="Tsuchiya D."/>
            <person name="Tu H."/>
            <person name="Vos H."/>
            <person name="Wang M."/>
            <person name="Wolf Y.I."/>
            <person name="Yamagata H."/>
            <person name="Yamada T."/>
            <person name="Ye Y."/>
            <person name="Shaw J.R."/>
            <person name="Andrews J."/>
            <person name="Crease T.J."/>
            <person name="Tang H."/>
            <person name="Lucas S.M."/>
            <person name="Robertson H.M."/>
            <person name="Bork P."/>
            <person name="Koonin E.V."/>
            <person name="Zdobnov E.M."/>
            <person name="Grigoriev I.V."/>
            <person name="Lynch M."/>
            <person name="Boore J.L."/>
        </authorList>
    </citation>
    <scope>NUCLEOTIDE SEQUENCE [LARGE SCALE GENOMIC DNA]</scope>
</reference>
<dbReference type="AlphaFoldDB" id="E9FVR7"/>
<accession>E9FVR7</accession>
<sequence length="74" mass="8858">MMRYATVLPHRQWAGPQFLERSRITLPSYPMLLPAHYLDRFRCLDDFLESYPPFTPPVSSHLVRRDMEDHQVEV</sequence>
<dbReference type="EMBL" id="GL732525">
    <property type="protein sequence ID" value="EFX88600.1"/>
    <property type="molecule type" value="Genomic_DNA"/>
</dbReference>
<evidence type="ECO:0000313" key="1">
    <source>
        <dbReference type="EMBL" id="EFX88600.1"/>
    </source>
</evidence>
<dbReference type="Proteomes" id="UP000000305">
    <property type="component" value="Unassembled WGS sequence"/>
</dbReference>
<organism evidence="1 2">
    <name type="scientific">Daphnia pulex</name>
    <name type="common">Water flea</name>
    <dbReference type="NCBI Taxonomy" id="6669"/>
    <lineage>
        <taxon>Eukaryota</taxon>
        <taxon>Metazoa</taxon>
        <taxon>Ecdysozoa</taxon>
        <taxon>Arthropoda</taxon>
        <taxon>Crustacea</taxon>
        <taxon>Branchiopoda</taxon>
        <taxon>Diplostraca</taxon>
        <taxon>Cladocera</taxon>
        <taxon>Anomopoda</taxon>
        <taxon>Daphniidae</taxon>
        <taxon>Daphnia</taxon>
    </lineage>
</organism>
<evidence type="ECO:0000313" key="2">
    <source>
        <dbReference type="Proteomes" id="UP000000305"/>
    </source>
</evidence>
<dbReference type="HOGENOM" id="CLU_2690325_0_0_1"/>
<dbReference type="InParanoid" id="E9FVR7"/>
<protein>
    <submittedName>
        <fullName evidence="1">Uncharacterized protein</fullName>
    </submittedName>
</protein>
<gene>
    <name evidence="1" type="ORF">DAPPUDRAFT_233795</name>
</gene>